<evidence type="ECO:0000313" key="2">
    <source>
        <dbReference type="Proteomes" id="UP000494205"/>
    </source>
</evidence>
<dbReference type="EMBL" id="CADIJZ010000043">
    <property type="protein sequence ID" value="CAB3740510.1"/>
    <property type="molecule type" value="Genomic_DNA"/>
</dbReference>
<proteinExistence type="predicted"/>
<evidence type="ECO:0000313" key="1">
    <source>
        <dbReference type="EMBL" id="CAB3740510.1"/>
    </source>
</evidence>
<sequence length="55" mass="6023">MGQGAPFDVPNFEQISPWIPELEAVLNVMFGETNKNKPLLVSPRVETQQRPAGGS</sequence>
<gene>
    <name evidence="1" type="ORF">LMG27174_06657</name>
</gene>
<name>A0A6J5CM27_9BURK</name>
<organism evidence="1 2">
    <name type="scientific">Paraburkholderia rhynchosiae</name>
    <dbReference type="NCBI Taxonomy" id="487049"/>
    <lineage>
        <taxon>Bacteria</taxon>
        <taxon>Pseudomonadati</taxon>
        <taxon>Pseudomonadota</taxon>
        <taxon>Betaproteobacteria</taxon>
        <taxon>Burkholderiales</taxon>
        <taxon>Burkholderiaceae</taxon>
        <taxon>Paraburkholderia</taxon>
    </lineage>
</organism>
<dbReference type="AlphaFoldDB" id="A0A6J5CM27"/>
<accession>A0A6J5CM27</accession>
<reference evidence="1 2" key="1">
    <citation type="submission" date="2020-04" db="EMBL/GenBank/DDBJ databases">
        <authorList>
            <person name="De Canck E."/>
        </authorList>
    </citation>
    <scope>NUCLEOTIDE SEQUENCE [LARGE SCALE GENOMIC DNA]</scope>
    <source>
        <strain evidence="1 2">LMG 27174</strain>
    </source>
</reference>
<protein>
    <submittedName>
        <fullName evidence="1">Uncharacterized protein</fullName>
    </submittedName>
</protein>
<dbReference type="Proteomes" id="UP000494205">
    <property type="component" value="Unassembled WGS sequence"/>
</dbReference>